<organism evidence="2 3">
    <name type="scientific">Parvularcula maris</name>
    <dbReference type="NCBI Taxonomy" id="2965077"/>
    <lineage>
        <taxon>Bacteria</taxon>
        <taxon>Pseudomonadati</taxon>
        <taxon>Pseudomonadota</taxon>
        <taxon>Alphaproteobacteria</taxon>
        <taxon>Parvularculales</taxon>
        <taxon>Parvularculaceae</taxon>
        <taxon>Parvularcula</taxon>
    </lineage>
</organism>
<evidence type="ECO:0000313" key="3">
    <source>
        <dbReference type="Proteomes" id="UP001142610"/>
    </source>
</evidence>
<keyword evidence="3" id="KW-1185">Reference proteome</keyword>
<dbReference type="AlphaFoldDB" id="A0A9X2LAE6"/>
<proteinExistence type="predicted"/>
<dbReference type="EMBL" id="JANIBC010000011">
    <property type="protein sequence ID" value="MCQ8186034.1"/>
    <property type="molecule type" value="Genomic_DNA"/>
</dbReference>
<name>A0A9X2LAE6_9PROT</name>
<accession>A0A9X2LAE6</accession>
<dbReference type="Proteomes" id="UP001142610">
    <property type="component" value="Unassembled WGS sequence"/>
</dbReference>
<dbReference type="RefSeq" id="WP_256619929.1">
    <property type="nucleotide sequence ID" value="NZ_JANIBC010000011.1"/>
</dbReference>
<reference evidence="2" key="1">
    <citation type="submission" date="2022-07" db="EMBL/GenBank/DDBJ databases">
        <title>Parvularcula maris sp. nov., an algicidal bacterium isolated from seawater.</title>
        <authorList>
            <person name="Li F."/>
        </authorList>
    </citation>
    <scope>NUCLEOTIDE SEQUENCE</scope>
    <source>
        <strain evidence="2">BGMRC 0090</strain>
    </source>
</reference>
<feature type="transmembrane region" description="Helical" evidence="1">
    <location>
        <begin position="84"/>
        <end position="103"/>
    </location>
</feature>
<keyword evidence="1" id="KW-0472">Membrane</keyword>
<feature type="transmembrane region" description="Helical" evidence="1">
    <location>
        <begin position="58"/>
        <end position="78"/>
    </location>
</feature>
<evidence type="ECO:0000256" key="1">
    <source>
        <dbReference type="SAM" id="Phobius"/>
    </source>
</evidence>
<sequence length="199" mass="22362">MANPVFEQKRLANRIRMTFGDHALAYRFEDQNAAAEFEQPYADIPFETRVYEEKVGPARAAAIFLLGIAAVGLVGYYFGGPFSVSPVGAAINAGLAGLFEFGYRRSRTSFTVYDAPMGQITVLKDKQHDTINLAIEERRRAAIRSEAVDINLDRPVELELEKYEWLHKHGVITDEEHREKIAALGALQREDGTVPKRLH</sequence>
<keyword evidence="1" id="KW-1133">Transmembrane helix</keyword>
<protein>
    <submittedName>
        <fullName evidence="2">Uncharacterized protein</fullName>
    </submittedName>
</protein>
<evidence type="ECO:0000313" key="2">
    <source>
        <dbReference type="EMBL" id="MCQ8186034.1"/>
    </source>
</evidence>
<gene>
    <name evidence="2" type="ORF">NOG11_11605</name>
</gene>
<comment type="caution">
    <text evidence="2">The sequence shown here is derived from an EMBL/GenBank/DDBJ whole genome shotgun (WGS) entry which is preliminary data.</text>
</comment>
<keyword evidence="1" id="KW-0812">Transmembrane</keyword>